<organism evidence="2 3">
    <name type="scientific">Plasticicumulans lactativorans</name>
    <dbReference type="NCBI Taxonomy" id="1133106"/>
    <lineage>
        <taxon>Bacteria</taxon>
        <taxon>Pseudomonadati</taxon>
        <taxon>Pseudomonadota</taxon>
        <taxon>Gammaproteobacteria</taxon>
        <taxon>Candidatus Competibacteraceae</taxon>
        <taxon>Plasticicumulans</taxon>
    </lineage>
</organism>
<keyword evidence="2" id="KW-0418">Kinase</keyword>
<evidence type="ECO:0000313" key="2">
    <source>
        <dbReference type="EMBL" id="TCO83807.1"/>
    </source>
</evidence>
<sequence length="307" mass="32471">MADAGGSGLDDLPITLIMNPGAGAQHDADLPARLHAALASTGRAVEVRLPAHGRDITALAREAAAARERRLVVAAGGDGTVNAVAGALFGSPVPLGVIPLGTFNYFARALGMPADPLAAATALLDGRLASAAAGTVNGRVFLNNASFGLYRTIIEARERHKALLGRHRIVAALSAVYTALRRHRHYRVQLAIGGRSLTRDTPMVFFGANPLQLEQLGVAADEAGLAVLVMRPMSRLQVLATALGALLGRIGEVGTLETFTARRISVDRSKRRVKLVVDGEIVRTRAPLELRWVPEALRVVVPREPAR</sequence>
<dbReference type="PANTHER" id="PTHR12358:SF54">
    <property type="entry name" value="SPHINGOSINE KINASE RELATED PROTEIN"/>
    <property type="match status" value="1"/>
</dbReference>
<proteinExistence type="predicted"/>
<dbReference type="InterPro" id="IPR050187">
    <property type="entry name" value="Lipid_Phosphate_FormReg"/>
</dbReference>
<keyword evidence="2" id="KW-0808">Transferase</keyword>
<dbReference type="Proteomes" id="UP000295765">
    <property type="component" value="Unassembled WGS sequence"/>
</dbReference>
<dbReference type="Gene3D" id="2.60.200.40">
    <property type="match status" value="1"/>
</dbReference>
<dbReference type="GO" id="GO:0016301">
    <property type="term" value="F:kinase activity"/>
    <property type="evidence" value="ECO:0007669"/>
    <property type="project" value="UniProtKB-KW"/>
</dbReference>
<dbReference type="PROSITE" id="PS50146">
    <property type="entry name" value="DAGK"/>
    <property type="match status" value="1"/>
</dbReference>
<accession>A0A4R2LBR1</accession>
<dbReference type="OrthoDB" id="142078at2"/>
<dbReference type="Pfam" id="PF00781">
    <property type="entry name" value="DAGK_cat"/>
    <property type="match status" value="1"/>
</dbReference>
<dbReference type="Gene3D" id="3.40.50.10330">
    <property type="entry name" value="Probable inorganic polyphosphate/atp-NAD kinase, domain 1"/>
    <property type="match status" value="1"/>
</dbReference>
<comment type="caution">
    <text evidence="2">The sequence shown here is derived from an EMBL/GenBank/DDBJ whole genome shotgun (WGS) entry which is preliminary data.</text>
</comment>
<feature type="domain" description="DAGKc" evidence="1">
    <location>
        <begin position="9"/>
        <end position="140"/>
    </location>
</feature>
<dbReference type="InterPro" id="IPR016064">
    <property type="entry name" value="NAD/diacylglycerol_kinase_sf"/>
</dbReference>
<keyword evidence="3" id="KW-1185">Reference proteome</keyword>
<dbReference type="EMBL" id="SLWY01000001">
    <property type="protein sequence ID" value="TCO83807.1"/>
    <property type="molecule type" value="Genomic_DNA"/>
</dbReference>
<dbReference type="InterPro" id="IPR017438">
    <property type="entry name" value="ATP-NAD_kinase_N"/>
</dbReference>
<name>A0A4R2LBR1_9GAMM</name>
<reference evidence="2 3" key="1">
    <citation type="submission" date="2019-03" db="EMBL/GenBank/DDBJ databases">
        <title>Genomic Encyclopedia of Type Strains, Phase IV (KMG-IV): sequencing the most valuable type-strain genomes for metagenomic binning, comparative biology and taxonomic classification.</title>
        <authorList>
            <person name="Goeker M."/>
        </authorList>
    </citation>
    <scope>NUCLEOTIDE SEQUENCE [LARGE SCALE GENOMIC DNA]</scope>
    <source>
        <strain evidence="2 3">DSM 25287</strain>
    </source>
</reference>
<dbReference type="AlphaFoldDB" id="A0A4R2LBR1"/>
<evidence type="ECO:0000313" key="3">
    <source>
        <dbReference type="Proteomes" id="UP000295765"/>
    </source>
</evidence>
<evidence type="ECO:0000259" key="1">
    <source>
        <dbReference type="PROSITE" id="PS50146"/>
    </source>
</evidence>
<dbReference type="RefSeq" id="WP_132538072.1">
    <property type="nucleotide sequence ID" value="NZ_SLWY01000001.1"/>
</dbReference>
<dbReference type="PANTHER" id="PTHR12358">
    <property type="entry name" value="SPHINGOSINE KINASE"/>
    <property type="match status" value="1"/>
</dbReference>
<dbReference type="SUPFAM" id="SSF111331">
    <property type="entry name" value="NAD kinase/diacylglycerol kinase-like"/>
    <property type="match status" value="1"/>
</dbReference>
<protein>
    <submittedName>
        <fullName evidence="2">Diacylglycerol kinase family enzyme</fullName>
    </submittedName>
</protein>
<dbReference type="InterPro" id="IPR001206">
    <property type="entry name" value="Diacylglycerol_kinase_cat_dom"/>
</dbReference>
<dbReference type="SMART" id="SM00046">
    <property type="entry name" value="DAGKc"/>
    <property type="match status" value="1"/>
</dbReference>
<gene>
    <name evidence="2" type="ORF">EV699_101191</name>
</gene>